<evidence type="ECO:0000256" key="2">
    <source>
        <dbReference type="ARBA" id="ARBA00005046"/>
    </source>
</evidence>
<evidence type="ECO:0000256" key="3">
    <source>
        <dbReference type="ARBA" id="ARBA00010763"/>
    </source>
</evidence>
<dbReference type="InterPro" id="IPR001453">
    <property type="entry name" value="MoaB/Mog_dom"/>
</dbReference>
<evidence type="ECO:0000313" key="9">
    <source>
        <dbReference type="Proteomes" id="UP001254608"/>
    </source>
</evidence>
<reference evidence="8 9" key="1">
    <citation type="submission" date="2023-09" db="EMBL/GenBank/DDBJ databases">
        <authorList>
            <person name="Rey-Velasco X."/>
        </authorList>
    </citation>
    <scope>NUCLEOTIDE SEQUENCE [LARGE SCALE GENOMIC DNA]</scope>
    <source>
        <strain evidence="8 9">W345</strain>
    </source>
</reference>
<comment type="catalytic activity">
    <reaction evidence="5">
        <text>adenylyl-molybdopterin + molybdate = Mo-molybdopterin + AMP + H(+)</text>
        <dbReference type="Rhea" id="RHEA:35047"/>
        <dbReference type="ChEBI" id="CHEBI:15378"/>
        <dbReference type="ChEBI" id="CHEBI:36264"/>
        <dbReference type="ChEBI" id="CHEBI:62727"/>
        <dbReference type="ChEBI" id="CHEBI:71302"/>
        <dbReference type="ChEBI" id="CHEBI:456215"/>
        <dbReference type="EC" id="2.10.1.1"/>
    </reaction>
</comment>
<protein>
    <recommendedName>
        <fullName evidence="6">Molybdopterin molybdenumtransferase</fullName>
        <ecNumber evidence="6">2.10.1.1</ecNumber>
    </recommendedName>
</protein>
<dbReference type="NCBIfam" id="TIGR00177">
    <property type="entry name" value="molyb_syn"/>
    <property type="match status" value="1"/>
</dbReference>
<evidence type="ECO:0000256" key="5">
    <source>
        <dbReference type="ARBA" id="ARBA00047317"/>
    </source>
</evidence>
<evidence type="ECO:0000259" key="7">
    <source>
        <dbReference type="SMART" id="SM00852"/>
    </source>
</evidence>
<dbReference type="Gene3D" id="2.40.340.10">
    <property type="entry name" value="MoeA, C-terminal, domain IV"/>
    <property type="match status" value="1"/>
</dbReference>
<proteinExistence type="inferred from homology"/>
<dbReference type="Pfam" id="PF03453">
    <property type="entry name" value="MoeA_N"/>
    <property type="match status" value="1"/>
</dbReference>
<dbReference type="InterPro" id="IPR036135">
    <property type="entry name" value="MoeA_linker/N_sf"/>
</dbReference>
<keyword evidence="4 6" id="KW-0501">Molybdenum cofactor biosynthesis</keyword>
<dbReference type="Gene3D" id="2.170.190.11">
    <property type="entry name" value="Molybdopterin biosynthesis moea protein, domain 3"/>
    <property type="match status" value="1"/>
</dbReference>
<feature type="domain" description="MoaB/Mog" evidence="7">
    <location>
        <begin position="177"/>
        <end position="315"/>
    </location>
</feature>
<comment type="similarity">
    <text evidence="3 6">Belongs to the MoeA family.</text>
</comment>
<name>A0ABU2WM08_9GAMM</name>
<comment type="pathway">
    <text evidence="2 6">Cofactor biosynthesis; molybdopterin biosynthesis.</text>
</comment>
<dbReference type="Pfam" id="PF00994">
    <property type="entry name" value="MoCF_biosynth"/>
    <property type="match status" value="1"/>
</dbReference>
<keyword evidence="6" id="KW-0460">Magnesium</keyword>
<dbReference type="PANTHER" id="PTHR10192">
    <property type="entry name" value="MOLYBDOPTERIN BIOSYNTHESIS PROTEIN"/>
    <property type="match status" value="1"/>
</dbReference>
<organism evidence="8 9">
    <name type="scientific">Banduia mediterranea</name>
    <dbReference type="NCBI Taxonomy" id="3075609"/>
    <lineage>
        <taxon>Bacteria</taxon>
        <taxon>Pseudomonadati</taxon>
        <taxon>Pseudomonadota</taxon>
        <taxon>Gammaproteobacteria</taxon>
        <taxon>Nevskiales</taxon>
        <taxon>Algiphilaceae</taxon>
        <taxon>Banduia</taxon>
    </lineage>
</organism>
<dbReference type="NCBIfam" id="NF045515">
    <property type="entry name" value="Glp_gephyrin"/>
    <property type="match status" value="1"/>
</dbReference>
<dbReference type="Proteomes" id="UP001254608">
    <property type="component" value="Unassembled WGS sequence"/>
</dbReference>
<dbReference type="InterPro" id="IPR005110">
    <property type="entry name" value="MoeA_linker/N"/>
</dbReference>
<dbReference type="InterPro" id="IPR038987">
    <property type="entry name" value="MoeA-like"/>
</dbReference>
<dbReference type="Pfam" id="PF03454">
    <property type="entry name" value="MoeA_C"/>
    <property type="match status" value="1"/>
</dbReference>
<sequence>MLKSVEDALNLIAAATQPLHAVRVPLTEAVHCVLAEPARAHFDLPRFTQSAVDGYALRHQDLTALPQTLPLSGHVAAAAQSQAPDLKPGTAMRILTGGMLPSGADTVVRQEKTRKRNAAIDIVEAVGPGTDIRPQGEECREGSVIAKVGTLVTPALIAPLATAGVENVSVRQPPRIVVLTTGDEIVSDGSKLRLGQIPDSNGPQLAAWLTSWGIPPLRVEHVPDHEADTRNALERAFADADMVLSCGGVSVGDHDYVPAAARAIGAREVLWKVAQKPGMPLFVAERAGRLLFGLPGNPGSVLVNLLIYVRTAILRMQGMEPPREWSRFATVKGETIQPEPTRVRWVRGIIDYTDDGRCNFEALGGQASHMLGNLAQANALARIPRGSTAPTWVRWMPI</sequence>
<dbReference type="Gene3D" id="3.90.105.10">
    <property type="entry name" value="Molybdopterin biosynthesis moea protein, domain 2"/>
    <property type="match status" value="1"/>
</dbReference>
<dbReference type="EC" id="2.10.1.1" evidence="6"/>
<dbReference type="PANTHER" id="PTHR10192:SF5">
    <property type="entry name" value="GEPHYRIN"/>
    <property type="match status" value="1"/>
</dbReference>
<comment type="caution">
    <text evidence="8">The sequence shown here is derived from an EMBL/GenBank/DDBJ whole genome shotgun (WGS) entry which is preliminary data.</text>
</comment>
<dbReference type="SUPFAM" id="SSF63867">
    <property type="entry name" value="MoeA C-terminal domain-like"/>
    <property type="match status" value="1"/>
</dbReference>
<dbReference type="SMART" id="SM00852">
    <property type="entry name" value="MoCF_biosynth"/>
    <property type="match status" value="1"/>
</dbReference>
<dbReference type="SUPFAM" id="SSF63882">
    <property type="entry name" value="MoeA N-terminal region -like"/>
    <property type="match status" value="1"/>
</dbReference>
<dbReference type="InterPro" id="IPR036688">
    <property type="entry name" value="MoeA_C_domain_IV_sf"/>
</dbReference>
<keyword evidence="6" id="KW-0808">Transferase</keyword>
<keyword evidence="9" id="KW-1185">Reference proteome</keyword>
<comment type="function">
    <text evidence="1 6">Catalyzes the insertion of molybdate into adenylated molybdopterin with the concomitant release of AMP.</text>
</comment>
<dbReference type="EMBL" id="JAVRIC010000017">
    <property type="protein sequence ID" value="MDT0498087.1"/>
    <property type="molecule type" value="Genomic_DNA"/>
</dbReference>
<keyword evidence="6" id="KW-0479">Metal-binding</keyword>
<dbReference type="SUPFAM" id="SSF53218">
    <property type="entry name" value="Molybdenum cofactor biosynthesis proteins"/>
    <property type="match status" value="1"/>
</dbReference>
<gene>
    <name evidence="8" type="ORF">RM530_12035</name>
</gene>
<evidence type="ECO:0000256" key="6">
    <source>
        <dbReference type="RuleBase" id="RU365090"/>
    </source>
</evidence>
<dbReference type="InterPro" id="IPR005111">
    <property type="entry name" value="MoeA_C_domain_IV"/>
</dbReference>
<evidence type="ECO:0000313" key="8">
    <source>
        <dbReference type="EMBL" id="MDT0498087.1"/>
    </source>
</evidence>
<comment type="cofactor">
    <cofactor evidence="6">
        <name>Mg(2+)</name>
        <dbReference type="ChEBI" id="CHEBI:18420"/>
    </cofactor>
</comment>
<keyword evidence="6" id="KW-0500">Molybdenum</keyword>
<dbReference type="RefSeq" id="WP_311365479.1">
    <property type="nucleotide sequence ID" value="NZ_JAVRIC010000017.1"/>
</dbReference>
<evidence type="ECO:0000256" key="1">
    <source>
        <dbReference type="ARBA" id="ARBA00002901"/>
    </source>
</evidence>
<dbReference type="CDD" id="cd00887">
    <property type="entry name" value="MoeA"/>
    <property type="match status" value="1"/>
</dbReference>
<evidence type="ECO:0000256" key="4">
    <source>
        <dbReference type="ARBA" id="ARBA00023150"/>
    </source>
</evidence>
<accession>A0ABU2WM08</accession>
<dbReference type="InterPro" id="IPR036425">
    <property type="entry name" value="MoaB/Mog-like_dom_sf"/>
</dbReference>
<dbReference type="Gene3D" id="3.40.980.10">
    <property type="entry name" value="MoaB/Mog-like domain"/>
    <property type="match status" value="1"/>
</dbReference>